<dbReference type="PANTHER" id="PTHR39385:SF4">
    <property type="entry name" value="CUB DOMAIN-CONTAINING PROTEIN"/>
    <property type="match status" value="1"/>
</dbReference>
<dbReference type="Proteomes" id="UP000273500">
    <property type="component" value="Unassembled WGS sequence"/>
</dbReference>
<name>A0A428KR39_9BACT</name>
<feature type="chain" id="PRO_5019012764" description="CUB domain-containing protein" evidence="2">
    <location>
        <begin position="20"/>
        <end position="348"/>
    </location>
</feature>
<dbReference type="CDD" id="cd00041">
    <property type="entry name" value="CUB"/>
    <property type="match status" value="1"/>
</dbReference>
<evidence type="ECO:0000256" key="1">
    <source>
        <dbReference type="ARBA" id="ARBA00023157"/>
    </source>
</evidence>
<comment type="caution">
    <text evidence="4">The sequence shown here is derived from an EMBL/GenBank/DDBJ whole genome shotgun (WGS) entry which is preliminary data.</text>
</comment>
<dbReference type="Pfam" id="PF00431">
    <property type="entry name" value="CUB"/>
    <property type="match status" value="1"/>
</dbReference>
<dbReference type="EMBL" id="RWIT01000004">
    <property type="protein sequence ID" value="RSK48929.1"/>
    <property type="molecule type" value="Genomic_DNA"/>
</dbReference>
<dbReference type="Gene3D" id="2.60.120.290">
    <property type="entry name" value="Spermadhesin, CUB domain"/>
    <property type="match status" value="1"/>
</dbReference>
<keyword evidence="2" id="KW-0732">Signal</keyword>
<dbReference type="SUPFAM" id="SSF49854">
    <property type="entry name" value="Spermadhesin, CUB domain"/>
    <property type="match status" value="1"/>
</dbReference>
<protein>
    <recommendedName>
        <fullName evidence="3">CUB domain-containing protein</fullName>
    </recommendedName>
</protein>
<keyword evidence="1" id="KW-1015">Disulfide bond</keyword>
<keyword evidence="5" id="KW-1185">Reference proteome</keyword>
<feature type="signal peptide" evidence="2">
    <location>
        <begin position="1"/>
        <end position="19"/>
    </location>
</feature>
<dbReference type="InterPro" id="IPR035914">
    <property type="entry name" value="Sperma_CUB_dom_sf"/>
</dbReference>
<dbReference type="PANTHER" id="PTHR39385">
    <property type="entry name" value="PROTEIN CBG20422"/>
    <property type="match status" value="1"/>
</dbReference>
<dbReference type="InterPro" id="IPR000859">
    <property type="entry name" value="CUB_dom"/>
</dbReference>
<accession>A0A428KR39</accession>
<reference evidence="4 5" key="1">
    <citation type="submission" date="2018-12" db="EMBL/GenBank/DDBJ databases">
        <authorList>
            <person name="Feng G."/>
            <person name="Zhu H."/>
        </authorList>
    </citation>
    <scope>NUCLEOTIDE SEQUENCE [LARGE SCALE GENOMIC DNA]</scope>
    <source>
        <strain evidence="4 5">KCTC 12533</strain>
    </source>
</reference>
<evidence type="ECO:0000313" key="5">
    <source>
        <dbReference type="Proteomes" id="UP000273500"/>
    </source>
</evidence>
<dbReference type="SMART" id="SM00042">
    <property type="entry name" value="CUB"/>
    <property type="match status" value="1"/>
</dbReference>
<feature type="domain" description="CUB" evidence="3">
    <location>
        <begin position="28"/>
        <end position="143"/>
    </location>
</feature>
<dbReference type="RefSeq" id="WP_125419716.1">
    <property type="nucleotide sequence ID" value="NZ_RWIT01000004.1"/>
</dbReference>
<sequence length="348" mass="36448">MKHVYLLLLGLLLPLALRAQTILIPTGTGTTTVTGCSGTVYDASGPNSDYLTGNYGVLVLRPTDAATGRVSLTFSLVQIEQNYDFLYIYDGGSTSSPLLAALTGTTGQGQTFTATNVLGALTLYFVTDASSNAEGFAATLSCVPLPASTYVGNVGVGTTLPLEKLQVAGTIYSSQGGLRFPDGTLQSTAALTQRLSLAGTTLSLSDGGTVTLPGDNLGNHAAAFNLRLNGHWLSNDGANAGVRIDNNGNVGIGTATPQARLHVNGSVRQDSYNSDLLTIAAGSTGSFDWQHNLGYQPALMVVVDQTGGGGGEYVSHSYEHLSNNLTRFYVRNSRGTNAVFRLRWIRVN</sequence>
<organism evidence="4 5">
    <name type="scientific">Hymenobacter rigui</name>
    <dbReference type="NCBI Taxonomy" id="334424"/>
    <lineage>
        <taxon>Bacteria</taxon>
        <taxon>Pseudomonadati</taxon>
        <taxon>Bacteroidota</taxon>
        <taxon>Cytophagia</taxon>
        <taxon>Cytophagales</taxon>
        <taxon>Hymenobacteraceae</taxon>
        <taxon>Hymenobacter</taxon>
    </lineage>
</organism>
<proteinExistence type="predicted"/>
<evidence type="ECO:0000259" key="3">
    <source>
        <dbReference type="PROSITE" id="PS01180"/>
    </source>
</evidence>
<dbReference type="AlphaFoldDB" id="A0A428KR39"/>
<dbReference type="OrthoDB" id="868987at2"/>
<evidence type="ECO:0000256" key="2">
    <source>
        <dbReference type="SAM" id="SignalP"/>
    </source>
</evidence>
<gene>
    <name evidence="4" type="ORF">EI291_10235</name>
</gene>
<dbReference type="PROSITE" id="PS01180">
    <property type="entry name" value="CUB"/>
    <property type="match status" value="1"/>
</dbReference>
<evidence type="ECO:0000313" key="4">
    <source>
        <dbReference type="EMBL" id="RSK48929.1"/>
    </source>
</evidence>